<evidence type="ECO:0000313" key="3">
    <source>
        <dbReference type="EMBL" id="RIJ42131.1"/>
    </source>
</evidence>
<dbReference type="PANTHER" id="PTHR33393">
    <property type="entry name" value="POLYGLUTAMINE SYNTHESIS ACCESSORY PROTEIN RV0574C-RELATED"/>
    <property type="match status" value="1"/>
</dbReference>
<dbReference type="OrthoDB" id="9810906at2"/>
<protein>
    <submittedName>
        <fullName evidence="3">CapA family protein</fullName>
    </submittedName>
</protein>
<dbReference type="PANTHER" id="PTHR33393:SF11">
    <property type="entry name" value="POLYGLUTAMINE SYNTHESIS ACCESSORY PROTEIN RV0574C-RELATED"/>
    <property type="match status" value="1"/>
</dbReference>
<dbReference type="InterPro" id="IPR052169">
    <property type="entry name" value="CW_Biosynth-Accessory"/>
</dbReference>
<feature type="domain" description="Capsule synthesis protein CapA" evidence="2">
    <location>
        <begin position="11"/>
        <end position="293"/>
    </location>
</feature>
<keyword evidence="4" id="KW-1185">Reference proteome</keyword>
<dbReference type="Pfam" id="PF09587">
    <property type="entry name" value="PGA_cap"/>
    <property type="match status" value="1"/>
</dbReference>
<proteinExistence type="inferred from homology"/>
<evidence type="ECO:0000313" key="4">
    <source>
        <dbReference type="Proteomes" id="UP000266005"/>
    </source>
</evidence>
<dbReference type="EMBL" id="QWGE01000002">
    <property type="protein sequence ID" value="RIJ42131.1"/>
    <property type="molecule type" value="Genomic_DNA"/>
</dbReference>
<evidence type="ECO:0000259" key="2">
    <source>
        <dbReference type="SMART" id="SM00854"/>
    </source>
</evidence>
<dbReference type="InterPro" id="IPR019079">
    <property type="entry name" value="Capsule_synth_CapA"/>
</dbReference>
<dbReference type="Gene3D" id="3.60.21.10">
    <property type="match status" value="1"/>
</dbReference>
<dbReference type="AlphaFoldDB" id="A0A399SG79"/>
<sequence>MPQTGEQVALKLFLGGDVMLGRGIDQVMPYSVLPELYETYVKDARTYVRLAEKTNGLLPLKVSFSYPWGDALGVFQRIAPDVKLINLETSVTTNATPWPDKVVCYRMHPKNVSALSEAGIDFCSLSNNHVLDWQRAGLTETLKSLRDVGIAFAGAGKNLSEAQKPAILPIFRKNRLIILSYSSESSGVPAVWAATATKPGINLLPDYSRNTVALIKRQVAKIKHPGDVVLFSMHWGPNWGYTIPQAHQKFAHALIDKAGVDLLYGHSSHHPLGMEVYNGKLILYGTGDLINDYEGIKGHEKYRPDLAVMYFPEINGQTGNLVSLTLVPMQIRKFRLNSASQQDSEWLAEVLDRESAPFGARVALNDDRTMALHW</sequence>
<dbReference type="SMART" id="SM00854">
    <property type="entry name" value="PGA_cap"/>
    <property type="match status" value="1"/>
</dbReference>
<name>A0A399SG79_9BACT</name>
<dbReference type="SUPFAM" id="SSF56300">
    <property type="entry name" value="Metallo-dependent phosphatases"/>
    <property type="match status" value="1"/>
</dbReference>
<dbReference type="Proteomes" id="UP000266005">
    <property type="component" value="Unassembled WGS sequence"/>
</dbReference>
<dbReference type="CDD" id="cd07381">
    <property type="entry name" value="MPP_CapA"/>
    <property type="match status" value="1"/>
</dbReference>
<comment type="similarity">
    <text evidence="1">Belongs to the CapA family.</text>
</comment>
<gene>
    <name evidence="3" type="ORF">D1627_08675</name>
</gene>
<evidence type="ECO:0000256" key="1">
    <source>
        <dbReference type="ARBA" id="ARBA00005662"/>
    </source>
</evidence>
<dbReference type="InterPro" id="IPR029052">
    <property type="entry name" value="Metallo-depent_PP-like"/>
</dbReference>
<organism evidence="3 4">
    <name type="scientific">Pontibacter oryzae</name>
    <dbReference type="NCBI Taxonomy" id="2304593"/>
    <lineage>
        <taxon>Bacteria</taxon>
        <taxon>Pseudomonadati</taxon>
        <taxon>Bacteroidota</taxon>
        <taxon>Cytophagia</taxon>
        <taxon>Cytophagales</taxon>
        <taxon>Hymenobacteraceae</taxon>
        <taxon>Pontibacter</taxon>
    </lineage>
</organism>
<accession>A0A399SG79</accession>
<reference evidence="4" key="1">
    <citation type="submission" date="2018-08" db="EMBL/GenBank/DDBJ databases">
        <title>Mucilaginibacter sp. MYSH2.</title>
        <authorList>
            <person name="Seo T."/>
        </authorList>
    </citation>
    <scope>NUCLEOTIDE SEQUENCE [LARGE SCALE GENOMIC DNA]</scope>
    <source>
        <strain evidence="4">KIRAN</strain>
    </source>
</reference>
<comment type="caution">
    <text evidence="3">The sequence shown here is derived from an EMBL/GenBank/DDBJ whole genome shotgun (WGS) entry which is preliminary data.</text>
</comment>